<dbReference type="GO" id="GO:0003700">
    <property type="term" value="F:DNA-binding transcription factor activity"/>
    <property type="evidence" value="ECO:0007669"/>
    <property type="project" value="InterPro"/>
</dbReference>
<dbReference type="SUPFAM" id="SSF53850">
    <property type="entry name" value="Periplasmic binding protein-like II"/>
    <property type="match status" value="1"/>
</dbReference>
<dbReference type="InterPro" id="IPR058163">
    <property type="entry name" value="LysR-type_TF_proteobact-type"/>
</dbReference>
<keyword evidence="3" id="KW-0238">DNA-binding</keyword>
<dbReference type="EMBL" id="AP019389">
    <property type="protein sequence ID" value="BBI20616.1"/>
    <property type="molecule type" value="Genomic_DNA"/>
</dbReference>
<dbReference type="InterPro" id="IPR036388">
    <property type="entry name" value="WH-like_DNA-bd_sf"/>
</dbReference>
<organism evidence="6 7">
    <name type="scientific">Qipengyuania flava</name>
    <dbReference type="NCBI Taxonomy" id="192812"/>
    <lineage>
        <taxon>Bacteria</taxon>
        <taxon>Pseudomonadati</taxon>
        <taxon>Pseudomonadota</taxon>
        <taxon>Alphaproteobacteria</taxon>
        <taxon>Sphingomonadales</taxon>
        <taxon>Erythrobacteraceae</taxon>
        <taxon>Qipengyuania</taxon>
    </lineage>
</organism>
<dbReference type="RefSeq" id="WP_130586412.1">
    <property type="nucleotide sequence ID" value="NZ_AP019389.1"/>
</dbReference>
<evidence type="ECO:0000313" key="6">
    <source>
        <dbReference type="EMBL" id="BBI20616.1"/>
    </source>
</evidence>
<gene>
    <name evidence="6" type="ORF">EKJ_14630</name>
</gene>
<dbReference type="SUPFAM" id="SSF46785">
    <property type="entry name" value="Winged helix' DNA-binding domain"/>
    <property type="match status" value="1"/>
</dbReference>
<dbReference type="InterPro" id="IPR005119">
    <property type="entry name" value="LysR_subst-bd"/>
</dbReference>
<protein>
    <submittedName>
        <fullName evidence="6">LysR family transcriptional regulator</fullName>
    </submittedName>
</protein>
<keyword evidence="2" id="KW-0805">Transcription regulation</keyword>
<sequence>MNTEALRLFVRAAERLNISAAGRDLGLAPAVASARLAKLEREVGAELLHRSTRKVAVSIEGAEFLPFAREILAQHDAAMAALGHGKAQPEGTIRFAASSTFAQLYLAPLLPEFLARNPGLRLDLRFSDTPFDLLEGSFDLALRNSVLDDSSLKARKLADVAGLLCASPDYLARHGTPQVPADLDRHQLMAFRSLRTRTLVSASGERAEFSCGDHNCRVVIDDGASMRFAAMAGLGISTHGDWNIDRALRDGSLVRVLPEWHVEDDTALWLVYPKTNVLTAKVRVLIDFLVEKIGRNPPWQT</sequence>
<keyword evidence="4" id="KW-0804">Transcription</keyword>
<keyword evidence="7" id="KW-1185">Reference proteome</keyword>
<dbReference type="Pfam" id="PF00126">
    <property type="entry name" value="HTH_1"/>
    <property type="match status" value="1"/>
</dbReference>
<dbReference type="GO" id="GO:0006351">
    <property type="term" value="P:DNA-templated transcription"/>
    <property type="evidence" value="ECO:0007669"/>
    <property type="project" value="TreeGrafter"/>
</dbReference>
<reference evidence="6 7" key="1">
    <citation type="submission" date="2019-01" db="EMBL/GenBank/DDBJ databases">
        <title>Complete genome sequence of Erythrobacter flavus KJ5.</title>
        <authorList>
            <person name="Kanesaki Y."/>
            <person name="Brotosudarmo T."/>
            <person name="Moriuchi R."/>
            <person name="Awai K."/>
        </authorList>
    </citation>
    <scope>NUCLEOTIDE SEQUENCE [LARGE SCALE GENOMIC DNA]</scope>
    <source>
        <strain evidence="6 7">KJ5</strain>
    </source>
</reference>
<evidence type="ECO:0000259" key="5">
    <source>
        <dbReference type="PROSITE" id="PS50931"/>
    </source>
</evidence>
<dbReference type="PROSITE" id="PS50931">
    <property type="entry name" value="HTH_LYSR"/>
    <property type="match status" value="1"/>
</dbReference>
<dbReference type="AlphaFoldDB" id="A0A3T1CHZ4"/>
<dbReference type="PANTHER" id="PTHR30537:SF5">
    <property type="entry name" value="HTH-TYPE TRANSCRIPTIONAL ACTIVATOR TTDR-RELATED"/>
    <property type="match status" value="1"/>
</dbReference>
<dbReference type="PANTHER" id="PTHR30537">
    <property type="entry name" value="HTH-TYPE TRANSCRIPTIONAL REGULATOR"/>
    <property type="match status" value="1"/>
</dbReference>
<evidence type="ECO:0000256" key="2">
    <source>
        <dbReference type="ARBA" id="ARBA00023015"/>
    </source>
</evidence>
<dbReference type="Proteomes" id="UP000290057">
    <property type="component" value="Chromosome"/>
</dbReference>
<dbReference type="Gene3D" id="1.10.10.10">
    <property type="entry name" value="Winged helix-like DNA-binding domain superfamily/Winged helix DNA-binding domain"/>
    <property type="match status" value="1"/>
</dbReference>
<comment type="similarity">
    <text evidence="1">Belongs to the LysR transcriptional regulatory family.</text>
</comment>
<evidence type="ECO:0000256" key="4">
    <source>
        <dbReference type="ARBA" id="ARBA00023163"/>
    </source>
</evidence>
<evidence type="ECO:0000256" key="3">
    <source>
        <dbReference type="ARBA" id="ARBA00023125"/>
    </source>
</evidence>
<proteinExistence type="inferred from homology"/>
<dbReference type="Pfam" id="PF03466">
    <property type="entry name" value="LysR_substrate"/>
    <property type="match status" value="1"/>
</dbReference>
<feature type="domain" description="HTH lysR-type" evidence="5">
    <location>
        <begin position="1"/>
        <end position="58"/>
    </location>
</feature>
<evidence type="ECO:0000256" key="1">
    <source>
        <dbReference type="ARBA" id="ARBA00009437"/>
    </source>
</evidence>
<evidence type="ECO:0000313" key="7">
    <source>
        <dbReference type="Proteomes" id="UP000290057"/>
    </source>
</evidence>
<dbReference type="GO" id="GO:0043565">
    <property type="term" value="F:sequence-specific DNA binding"/>
    <property type="evidence" value="ECO:0007669"/>
    <property type="project" value="TreeGrafter"/>
</dbReference>
<dbReference type="InterPro" id="IPR000847">
    <property type="entry name" value="LysR_HTH_N"/>
</dbReference>
<dbReference type="CDD" id="cd08422">
    <property type="entry name" value="PBP2_CrgA_like"/>
    <property type="match status" value="1"/>
</dbReference>
<accession>A0A3T1CHZ4</accession>
<dbReference type="Gene3D" id="3.40.190.290">
    <property type="match status" value="1"/>
</dbReference>
<name>A0A3T1CHZ4_9SPHN</name>
<dbReference type="InterPro" id="IPR036390">
    <property type="entry name" value="WH_DNA-bd_sf"/>
</dbReference>